<proteinExistence type="predicted"/>
<accession>A0A4Q0PFM7</accession>
<protein>
    <submittedName>
        <fullName evidence="1">Neuroendocrine-specific Golgi protein P55 (NESP55)</fullName>
    </submittedName>
</protein>
<gene>
    <name evidence="1" type="ORF">DSM02_905</name>
</gene>
<organism evidence="1 2">
    <name type="scientific">Leeuwenhoekiella polynyae</name>
    <dbReference type="NCBI Taxonomy" id="1550906"/>
    <lineage>
        <taxon>Bacteria</taxon>
        <taxon>Pseudomonadati</taxon>
        <taxon>Bacteroidota</taxon>
        <taxon>Flavobacteriia</taxon>
        <taxon>Flavobacteriales</taxon>
        <taxon>Flavobacteriaceae</taxon>
        <taxon>Leeuwenhoekiella</taxon>
    </lineage>
</organism>
<evidence type="ECO:0000313" key="2">
    <source>
        <dbReference type="Proteomes" id="UP000289859"/>
    </source>
</evidence>
<name>A0A4Q0PFM7_9FLAO</name>
<evidence type="ECO:0000313" key="1">
    <source>
        <dbReference type="EMBL" id="RXG25737.1"/>
    </source>
</evidence>
<dbReference type="NCBIfam" id="NF041200">
    <property type="entry name" value="mob_BfmA_Nterm"/>
    <property type="match status" value="1"/>
</dbReference>
<dbReference type="AlphaFoldDB" id="A0A4Q0PFM7"/>
<dbReference type="Proteomes" id="UP000289859">
    <property type="component" value="Unassembled WGS sequence"/>
</dbReference>
<dbReference type="EMBL" id="QOVK01000002">
    <property type="protein sequence ID" value="RXG25737.1"/>
    <property type="molecule type" value="Genomic_DNA"/>
</dbReference>
<comment type="caution">
    <text evidence="1">The sequence shown here is derived from an EMBL/GenBank/DDBJ whole genome shotgun (WGS) entry which is preliminary data.</text>
</comment>
<reference evidence="1 2" key="1">
    <citation type="submission" date="2018-07" db="EMBL/GenBank/DDBJ databases">
        <title>Leeuwenhoekiella genomics.</title>
        <authorList>
            <person name="Tahon G."/>
            <person name="Willems A."/>
        </authorList>
    </citation>
    <scope>NUCLEOTIDE SEQUENCE [LARGE SCALE GENOMIC DNA]</scope>
    <source>
        <strain evidence="1 2">LMG 29608</strain>
    </source>
</reference>
<keyword evidence="2" id="KW-1185">Reference proteome</keyword>
<sequence>MATMLDFFHYNEISPREKLGPTGRTIEANLKKRINAVIAIMRDMEKTQTKPTVAMIESLFQTEEPKKKPLILEKKFVEEKKEVRFREKRNQKNEL</sequence>
<dbReference type="InterPro" id="IPR048012">
    <property type="entry name" value="BfmA-like_N"/>
</dbReference>